<dbReference type="PANTHER" id="PTHR43390:SF8">
    <property type="entry name" value="SIGNAL PEPTIDASE I"/>
    <property type="match status" value="1"/>
</dbReference>
<accession>A0A1X7NF11</accession>
<dbReference type="STRING" id="1073423.SAMN04488700_1841"/>
<comment type="subcellular location">
    <subcellularLocation>
        <location evidence="2">Cell membrane</location>
        <topology evidence="2">Single-pass type II membrane protein</topology>
    </subcellularLocation>
    <subcellularLocation>
        <location evidence="8">Membrane</location>
        <topology evidence="8">Single-pass type II membrane protein</topology>
    </subcellularLocation>
</comment>
<dbReference type="CDD" id="cd06530">
    <property type="entry name" value="S26_SPase_I"/>
    <property type="match status" value="1"/>
</dbReference>
<dbReference type="PRINTS" id="PR00727">
    <property type="entry name" value="LEADERPTASE"/>
</dbReference>
<keyword evidence="5 7" id="KW-0378">Hydrolase</keyword>
<evidence type="ECO:0000256" key="1">
    <source>
        <dbReference type="ARBA" id="ARBA00000677"/>
    </source>
</evidence>
<dbReference type="GO" id="GO:0009003">
    <property type="term" value="F:signal peptidase activity"/>
    <property type="evidence" value="ECO:0007669"/>
    <property type="project" value="UniProtKB-EC"/>
</dbReference>
<dbReference type="InterPro" id="IPR019533">
    <property type="entry name" value="Peptidase_S26"/>
</dbReference>
<evidence type="ECO:0000256" key="8">
    <source>
        <dbReference type="RuleBase" id="RU362042"/>
    </source>
</evidence>
<feature type="region of interest" description="Disordered" evidence="9">
    <location>
        <begin position="1"/>
        <end position="20"/>
    </location>
</feature>
<dbReference type="EMBL" id="FXBJ01000002">
    <property type="protein sequence ID" value="SMH35902.1"/>
    <property type="molecule type" value="Genomic_DNA"/>
</dbReference>
<gene>
    <name evidence="11" type="ORF">SAMN04488700_1841</name>
</gene>
<proteinExistence type="inferred from homology"/>
<comment type="catalytic activity">
    <reaction evidence="1 7">
        <text>Cleavage of hydrophobic, N-terminal signal or leader sequences from secreted and periplasmic proteins.</text>
        <dbReference type="EC" id="3.4.21.89"/>
    </reaction>
</comment>
<evidence type="ECO:0000256" key="4">
    <source>
        <dbReference type="ARBA" id="ARBA00022670"/>
    </source>
</evidence>
<dbReference type="Gene3D" id="2.10.109.10">
    <property type="entry name" value="Umud Fragment, subunit A"/>
    <property type="match status" value="1"/>
</dbReference>
<keyword evidence="7" id="KW-1133">Transmembrane helix</keyword>
<dbReference type="PROSITE" id="PS00761">
    <property type="entry name" value="SPASE_I_3"/>
    <property type="match status" value="1"/>
</dbReference>
<dbReference type="AlphaFoldDB" id="A0A1X7NF11"/>
<evidence type="ECO:0000259" key="10">
    <source>
        <dbReference type="Pfam" id="PF10502"/>
    </source>
</evidence>
<evidence type="ECO:0000256" key="7">
    <source>
        <dbReference type="RuleBase" id="RU003993"/>
    </source>
</evidence>
<dbReference type="SUPFAM" id="SSF51306">
    <property type="entry name" value="LexA/Signal peptidase"/>
    <property type="match status" value="1"/>
</dbReference>
<keyword evidence="12" id="KW-1185">Reference proteome</keyword>
<dbReference type="InterPro" id="IPR019756">
    <property type="entry name" value="Pept_S26A_signal_pept_1_Ser-AS"/>
</dbReference>
<keyword evidence="7" id="KW-0812">Transmembrane</keyword>
<evidence type="ECO:0000313" key="12">
    <source>
        <dbReference type="Proteomes" id="UP000193435"/>
    </source>
</evidence>
<evidence type="ECO:0000256" key="3">
    <source>
        <dbReference type="ARBA" id="ARBA00013208"/>
    </source>
</evidence>
<evidence type="ECO:0000256" key="2">
    <source>
        <dbReference type="ARBA" id="ARBA00004401"/>
    </source>
</evidence>
<evidence type="ECO:0000256" key="5">
    <source>
        <dbReference type="ARBA" id="ARBA00022801"/>
    </source>
</evidence>
<dbReference type="InterPro" id="IPR000223">
    <property type="entry name" value="Pept_S26A_signal_pept_1"/>
</dbReference>
<feature type="domain" description="Peptidase S26" evidence="10">
    <location>
        <begin position="47"/>
        <end position="214"/>
    </location>
</feature>
<dbReference type="GO" id="GO:0005886">
    <property type="term" value="C:plasma membrane"/>
    <property type="evidence" value="ECO:0007669"/>
    <property type="project" value="UniProtKB-SubCell"/>
</dbReference>
<name>A0A1X7NF11_9LACT</name>
<dbReference type="Pfam" id="PF10502">
    <property type="entry name" value="Peptidase_S26"/>
    <property type="match status" value="1"/>
</dbReference>
<evidence type="ECO:0000256" key="9">
    <source>
        <dbReference type="SAM" id="MobiDB-lite"/>
    </source>
</evidence>
<keyword evidence="7" id="KW-0472">Membrane</keyword>
<dbReference type="GO" id="GO:0004252">
    <property type="term" value="F:serine-type endopeptidase activity"/>
    <property type="evidence" value="ECO:0007669"/>
    <property type="project" value="InterPro"/>
</dbReference>
<dbReference type="PROSITE" id="PS00501">
    <property type="entry name" value="SPASE_I_1"/>
    <property type="match status" value="1"/>
</dbReference>
<dbReference type="InterPro" id="IPR019757">
    <property type="entry name" value="Pept_S26A_signal_pept_1_Lys-AS"/>
</dbReference>
<sequence>MRKTTYSDGRDTQTENFEPRKARCTKDRELKKQNEKKSFISEVGNTLIYIAIALAIFLLIRHFLFVPVSVDGDSMYPTLHDKDRLILNKIEKPNRFDIIVFPAPSNPEEPILSGKQYIKRVIGLPGDELMVVDETLYVNGEEVKETYLESVKENLVPGEILTDDFTLASVAGVEEVPEDSYFVMGDNRTNSLDSRVFGFIDETTVSGTTDIRIWPLKHFGKLNE</sequence>
<dbReference type="PANTHER" id="PTHR43390">
    <property type="entry name" value="SIGNAL PEPTIDASE I"/>
    <property type="match status" value="1"/>
</dbReference>
<dbReference type="InterPro" id="IPR036286">
    <property type="entry name" value="LexA/Signal_pep-like_sf"/>
</dbReference>
<dbReference type="Proteomes" id="UP000193435">
    <property type="component" value="Unassembled WGS sequence"/>
</dbReference>
<feature type="active site" evidence="6">
    <location>
        <position position="119"/>
    </location>
</feature>
<dbReference type="EC" id="3.4.21.89" evidence="3 7"/>
<reference evidence="11 12" key="1">
    <citation type="submission" date="2017-04" db="EMBL/GenBank/DDBJ databases">
        <authorList>
            <person name="Afonso C.L."/>
            <person name="Miller P.J."/>
            <person name="Scott M.A."/>
            <person name="Spackman E."/>
            <person name="Goraichik I."/>
            <person name="Dimitrov K.M."/>
            <person name="Suarez D.L."/>
            <person name="Swayne D.E."/>
        </authorList>
    </citation>
    <scope>NUCLEOTIDE SEQUENCE [LARGE SCALE GENOMIC DNA]</scope>
    <source>
        <strain evidence="11 12">LMG26642</strain>
    </source>
</reference>
<dbReference type="GO" id="GO:0006465">
    <property type="term" value="P:signal peptide processing"/>
    <property type="evidence" value="ECO:0007669"/>
    <property type="project" value="InterPro"/>
</dbReference>
<dbReference type="RefSeq" id="WP_085559933.1">
    <property type="nucleotide sequence ID" value="NZ_FOAH01000003.1"/>
</dbReference>
<protein>
    <recommendedName>
        <fullName evidence="3 7">Signal peptidase I</fullName>
        <ecNumber evidence="3 7">3.4.21.89</ecNumber>
    </recommendedName>
</protein>
<comment type="similarity">
    <text evidence="8">Belongs to the peptidase S26 family.</text>
</comment>
<evidence type="ECO:0000313" key="11">
    <source>
        <dbReference type="EMBL" id="SMH35902.1"/>
    </source>
</evidence>
<dbReference type="NCBIfam" id="TIGR02227">
    <property type="entry name" value="sigpep_I_bact"/>
    <property type="match status" value="1"/>
</dbReference>
<organism evidence="11 12">
    <name type="scientific">Carnobacterium iners</name>
    <dbReference type="NCBI Taxonomy" id="1073423"/>
    <lineage>
        <taxon>Bacteria</taxon>
        <taxon>Bacillati</taxon>
        <taxon>Bacillota</taxon>
        <taxon>Bacilli</taxon>
        <taxon>Lactobacillales</taxon>
        <taxon>Carnobacteriaceae</taxon>
        <taxon>Carnobacterium</taxon>
    </lineage>
</organism>
<evidence type="ECO:0000256" key="6">
    <source>
        <dbReference type="PIRSR" id="PIRSR600223-1"/>
    </source>
</evidence>
<dbReference type="InterPro" id="IPR019758">
    <property type="entry name" value="Pept_S26A_signal_pept_1_CS"/>
</dbReference>
<feature type="active site" evidence="6">
    <location>
        <position position="74"/>
    </location>
</feature>
<feature type="compositionally biased region" description="Basic and acidic residues" evidence="9">
    <location>
        <begin position="8"/>
        <end position="20"/>
    </location>
</feature>
<keyword evidence="4 7" id="KW-0645">Protease</keyword>
<dbReference type="PROSITE" id="PS00760">
    <property type="entry name" value="SPASE_I_2"/>
    <property type="match status" value="1"/>
</dbReference>
<feature type="transmembrane region" description="Helical" evidence="7">
    <location>
        <begin position="46"/>
        <end position="65"/>
    </location>
</feature>
<dbReference type="OrthoDB" id="9802919at2"/>